<evidence type="ECO:0008006" key="3">
    <source>
        <dbReference type="Google" id="ProtNLM"/>
    </source>
</evidence>
<dbReference type="RefSeq" id="WP_131598881.1">
    <property type="nucleotide sequence ID" value="NZ_CBDBYK010000006.1"/>
</dbReference>
<evidence type="ECO:0000313" key="1">
    <source>
        <dbReference type="EMBL" id="TCG11327.1"/>
    </source>
</evidence>
<protein>
    <recommendedName>
        <fullName evidence="3">DUF3800 domain-containing protein</fullName>
    </recommendedName>
</protein>
<evidence type="ECO:0000313" key="2">
    <source>
        <dbReference type="Proteomes" id="UP000294192"/>
    </source>
</evidence>
<keyword evidence="2" id="KW-1185">Reference proteome</keyword>
<dbReference type="Proteomes" id="UP000294192">
    <property type="component" value="Unassembled WGS sequence"/>
</dbReference>
<accession>A0A4R0XU57</accession>
<organism evidence="1 2">
    <name type="scientific">Mycoplasma marinum</name>
    <dbReference type="NCBI Taxonomy" id="1937190"/>
    <lineage>
        <taxon>Bacteria</taxon>
        <taxon>Bacillati</taxon>
        <taxon>Mycoplasmatota</taxon>
        <taxon>Mollicutes</taxon>
        <taxon>Mycoplasmataceae</taxon>
        <taxon>Mycoplasma</taxon>
    </lineage>
</organism>
<dbReference type="AlphaFoldDB" id="A0A4R0XU57"/>
<reference evidence="1 2" key="1">
    <citation type="submission" date="2018-02" db="EMBL/GenBank/DDBJ databases">
        <title>Mycoplasma marinum and Mycoplasma todarodis sp. nov., moderately halophilic and psychrotolerant mycoplasmas isolated from cephalopods.</title>
        <authorList>
            <person name="Viver T."/>
        </authorList>
    </citation>
    <scope>NUCLEOTIDE SEQUENCE [LARGE SCALE GENOMIC DNA]</scope>
    <source>
        <strain evidence="1 2">PE</strain>
    </source>
</reference>
<proteinExistence type="predicted"/>
<dbReference type="EMBL" id="PSZO01000008">
    <property type="protein sequence ID" value="TCG11327.1"/>
    <property type="molecule type" value="Genomic_DNA"/>
</dbReference>
<name>A0A4R0XU57_9MOLU</name>
<comment type="caution">
    <text evidence="1">The sequence shown here is derived from an EMBL/GenBank/DDBJ whole genome shotgun (WGS) entry which is preliminary data.</text>
</comment>
<sequence length="381" mass="44857">MKKITLYFDETNHSRKIGISKSGGKLTYKKEERWYSYLFVGFKNDEIARMIFNKIENKYFPNNTGEIKSKRLCRFQKFNSINKNNLGFYNELIKEMGSEIIHFQYGSINKVSIFFQKIYKNKEIPRMLGEIKFRHLMIGLPKFISGNMELEFFNELSKETTLKKLNKLIIFKMAEKLEILNGKVDCIQMKNAFQQYIACLKFINNNIIDYKLNIDLKFDYMPMRFGLIKYSLETSINPIVFIDQEHATASELLNSYDTRELDSKNEPLIRFCDHVLGLFRRIVILVNKNHLKNEVINNNFQEITEYPDDIINLSKGVIELLSSLRNLFIDNFWTTFNDIYGDEMSILIGFLDAVKNFGGQMNKIHIRNSIGALLQKNYLNL</sequence>
<gene>
    <name evidence="1" type="ORF">C4B24_02130</name>
</gene>